<dbReference type="PANTHER" id="PTHR10252">
    <property type="entry name" value="HISTONE-LIKE TRANSCRIPTION FACTOR CCAAT-RELATED"/>
    <property type="match status" value="1"/>
</dbReference>
<evidence type="ECO:0000256" key="2">
    <source>
        <dbReference type="ARBA" id="ARBA00023242"/>
    </source>
</evidence>
<dbReference type="EMBL" id="JMSN01000059">
    <property type="protein sequence ID" value="KDN43694.1"/>
    <property type="molecule type" value="Genomic_DNA"/>
</dbReference>
<dbReference type="Proteomes" id="UP000027361">
    <property type="component" value="Unassembled WGS sequence"/>
</dbReference>
<dbReference type="InParanoid" id="A0A066VXZ2"/>
<dbReference type="InterPro" id="IPR009072">
    <property type="entry name" value="Histone-fold"/>
</dbReference>
<dbReference type="FunCoup" id="A0A066VXZ2">
    <property type="interactions" value="131"/>
</dbReference>
<reference evidence="5 6" key="1">
    <citation type="submission" date="2014-05" db="EMBL/GenBank/DDBJ databases">
        <title>Draft genome sequence of a rare smut relative, Tilletiaria anomala UBC 951.</title>
        <authorList>
            <consortium name="DOE Joint Genome Institute"/>
            <person name="Toome M."/>
            <person name="Kuo A."/>
            <person name="Henrissat B."/>
            <person name="Lipzen A."/>
            <person name="Tritt A."/>
            <person name="Yoshinaga Y."/>
            <person name="Zane M."/>
            <person name="Barry K."/>
            <person name="Grigoriev I.V."/>
            <person name="Spatafora J.W."/>
            <person name="Aimea M.C."/>
        </authorList>
    </citation>
    <scope>NUCLEOTIDE SEQUENCE [LARGE SCALE GENOMIC DNA]</scope>
    <source>
        <strain evidence="5 6">UBC 951</strain>
    </source>
</reference>
<feature type="compositionally biased region" description="Acidic residues" evidence="3">
    <location>
        <begin position="134"/>
        <end position="144"/>
    </location>
</feature>
<name>A0A066VXZ2_TILAU</name>
<evidence type="ECO:0000256" key="1">
    <source>
        <dbReference type="ARBA" id="ARBA00004123"/>
    </source>
</evidence>
<evidence type="ECO:0000256" key="3">
    <source>
        <dbReference type="SAM" id="MobiDB-lite"/>
    </source>
</evidence>
<gene>
    <name evidence="5" type="ORF">K437DRAFT_257427</name>
</gene>
<dbReference type="SUPFAM" id="SSF47113">
    <property type="entry name" value="Histone-fold"/>
    <property type="match status" value="1"/>
</dbReference>
<dbReference type="STRING" id="1037660.A0A066VXZ2"/>
<dbReference type="GeneID" id="25264690"/>
<protein>
    <submittedName>
        <fullName evidence="5">Histone-fold-containing protein</fullName>
    </submittedName>
</protein>
<comment type="subcellular location">
    <subcellularLocation>
        <location evidence="1">Nucleus</location>
    </subcellularLocation>
</comment>
<evidence type="ECO:0000313" key="6">
    <source>
        <dbReference type="Proteomes" id="UP000027361"/>
    </source>
</evidence>
<dbReference type="OrthoDB" id="653904at2759"/>
<feature type="region of interest" description="Disordered" evidence="3">
    <location>
        <begin position="84"/>
        <end position="144"/>
    </location>
</feature>
<sequence length="144" mass="15355">MGKRSTVCKFPVARIKKIMQADEDVGKVAAATPVAVCKALELFMENIMEEAVKEARSKGSKKVTAYHLKRTVHRNETFDFLKEIVSKVADPTETTTEGDTRGGKRRKTSNTVGKATVGPSGSTSASGGASTAGDEGDDDDDDDD</sequence>
<dbReference type="PANTHER" id="PTHR10252:SF5">
    <property type="entry name" value="DR1-ASSOCIATED COREPRESSOR"/>
    <property type="match status" value="1"/>
</dbReference>
<dbReference type="RefSeq" id="XP_013242470.1">
    <property type="nucleotide sequence ID" value="XM_013387016.1"/>
</dbReference>
<dbReference type="CDD" id="cd22906">
    <property type="entry name" value="HFD_DRAP1"/>
    <property type="match status" value="1"/>
</dbReference>
<dbReference type="GO" id="GO:0046982">
    <property type="term" value="F:protein heterodimerization activity"/>
    <property type="evidence" value="ECO:0007669"/>
    <property type="project" value="InterPro"/>
</dbReference>
<feature type="compositionally biased region" description="Low complexity" evidence="3">
    <location>
        <begin position="120"/>
        <end position="133"/>
    </location>
</feature>
<comment type="caution">
    <text evidence="5">The sequence shown here is derived from an EMBL/GenBank/DDBJ whole genome shotgun (WGS) entry which is preliminary data.</text>
</comment>
<keyword evidence="6" id="KW-1185">Reference proteome</keyword>
<feature type="domain" description="Transcription factor CBF/NF-Y/archaeal histone" evidence="4">
    <location>
        <begin position="9"/>
        <end position="70"/>
    </location>
</feature>
<dbReference type="InterPro" id="IPR003958">
    <property type="entry name" value="CBFA_NFYB_domain"/>
</dbReference>
<dbReference type="HOGENOM" id="CLU_045277_9_0_1"/>
<evidence type="ECO:0000313" key="5">
    <source>
        <dbReference type="EMBL" id="KDN43694.1"/>
    </source>
</evidence>
<dbReference type="GO" id="GO:0016251">
    <property type="term" value="F:RNA polymerase II general transcription initiation factor activity"/>
    <property type="evidence" value="ECO:0007669"/>
    <property type="project" value="TreeGrafter"/>
</dbReference>
<keyword evidence="2" id="KW-0539">Nucleus</keyword>
<evidence type="ECO:0000259" key="4">
    <source>
        <dbReference type="Pfam" id="PF00808"/>
    </source>
</evidence>
<dbReference type="GO" id="GO:0017054">
    <property type="term" value="C:negative cofactor 2 complex"/>
    <property type="evidence" value="ECO:0007669"/>
    <property type="project" value="TreeGrafter"/>
</dbReference>
<dbReference type="InterPro" id="IPR050568">
    <property type="entry name" value="Transcr_DNA_Rep_Reg"/>
</dbReference>
<dbReference type="OMA" id="CKACEVF"/>
<dbReference type="AlphaFoldDB" id="A0A066VXZ2"/>
<dbReference type="Gene3D" id="1.10.20.10">
    <property type="entry name" value="Histone, subunit A"/>
    <property type="match status" value="1"/>
</dbReference>
<organism evidence="5 6">
    <name type="scientific">Tilletiaria anomala (strain ATCC 24038 / CBS 436.72 / UBC 951)</name>
    <dbReference type="NCBI Taxonomy" id="1037660"/>
    <lineage>
        <taxon>Eukaryota</taxon>
        <taxon>Fungi</taxon>
        <taxon>Dikarya</taxon>
        <taxon>Basidiomycota</taxon>
        <taxon>Ustilaginomycotina</taxon>
        <taxon>Exobasidiomycetes</taxon>
        <taxon>Georgefischeriales</taxon>
        <taxon>Tilletiariaceae</taxon>
        <taxon>Tilletiaria</taxon>
    </lineage>
</organism>
<dbReference type="Pfam" id="PF00808">
    <property type="entry name" value="CBFD_NFYB_HMF"/>
    <property type="match status" value="1"/>
</dbReference>
<dbReference type="GO" id="GO:0001046">
    <property type="term" value="F:core promoter sequence-specific DNA binding"/>
    <property type="evidence" value="ECO:0007669"/>
    <property type="project" value="TreeGrafter"/>
</dbReference>
<accession>A0A066VXZ2</accession>
<proteinExistence type="predicted"/>